<sequence>MRKTLAVSENIQAKTQWSKLTVVDGFMIIGSLGIGFFLKWIVYPDLQFPFMAFIALATTYFLWPSIDSPNKKNYQMAWLVIRKDRRTYKSQEPVKNFTLIRGGKDGV</sequence>
<evidence type="ECO:0000313" key="2">
    <source>
        <dbReference type="EMBL" id="QAT68052.1"/>
    </source>
</evidence>
<feature type="transmembrane region" description="Helical" evidence="1">
    <location>
        <begin position="21"/>
        <end position="42"/>
    </location>
</feature>
<protein>
    <submittedName>
        <fullName evidence="2">Uncharacterized protein</fullName>
    </submittedName>
</protein>
<keyword evidence="2" id="KW-0614">Plasmid</keyword>
<dbReference type="AlphaFoldDB" id="A0AAJ4D5B9"/>
<reference evidence="2 3" key="1">
    <citation type="submission" date="2019-01" db="EMBL/GenBank/DDBJ databases">
        <title>Genome sequence of Bacillus glycinifermentans SRCM103574.</title>
        <authorList>
            <person name="Kong H.-J."/>
            <person name="Jeong S.-Y."/>
            <person name="Jeong D.-Y."/>
        </authorList>
    </citation>
    <scope>NUCLEOTIDE SEQUENCE [LARGE SCALE GENOMIC DNA]</scope>
    <source>
        <strain evidence="2 3">SRCM103574</strain>
        <plasmid evidence="2 3">unnamed1</plasmid>
    </source>
</reference>
<feature type="transmembrane region" description="Helical" evidence="1">
    <location>
        <begin position="48"/>
        <end position="66"/>
    </location>
</feature>
<dbReference type="RefSeq" id="WP_128748493.1">
    <property type="nucleotide sequence ID" value="NZ_CP035233.1"/>
</dbReference>
<organism evidence="2 3">
    <name type="scientific">Bacillus glycinifermentans</name>
    <dbReference type="NCBI Taxonomy" id="1664069"/>
    <lineage>
        <taxon>Bacteria</taxon>
        <taxon>Bacillati</taxon>
        <taxon>Bacillota</taxon>
        <taxon>Bacilli</taxon>
        <taxon>Bacillales</taxon>
        <taxon>Bacillaceae</taxon>
        <taxon>Bacillus</taxon>
    </lineage>
</organism>
<dbReference type="EMBL" id="CP035233">
    <property type="protein sequence ID" value="QAT68052.1"/>
    <property type="molecule type" value="Genomic_DNA"/>
</dbReference>
<keyword evidence="1" id="KW-0472">Membrane</keyword>
<name>A0AAJ4D5B9_9BACI</name>
<keyword evidence="1" id="KW-1133">Transmembrane helix</keyword>
<evidence type="ECO:0000256" key="1">
    <source>
        <dbReference type="SAM" id="Phobius"/>
    </source>
</evidence>
<proteinExistence type="predicted"/>
<keyword evidence="1" id="KW-0812">Transmembrane</keyword>
<dbReference type="InterPro" id="IPR020275">
    <property type="entry name" value="DUF5592"/>
</dbReference>
<dbReference type="GeneID" id="39505811"/>
<accession>A0AAJ4D5B9</accession>
<dbReference type="Proteomes" id="UP000288675">
    <property type="component" value="Plasmid unnamed1"/>
</dbReference>
<evidence type="ECO:0000313" key="3">
    <source>
        <dbReference type="Proteomes" id="UP000288675"/>
    </source>
</evidence>
<gene>
    <name evidence="2" type="ORF">EQZ20_24580</name>
</gene>
<dbReference type="Pfam" id="PF17332">
    <property type="entry name" value="DUF5592"/>
    <property type="match status" value="1"/>
</dbReference>
<geneLocation type="plasmid" evidence="2 3">
    <name>unnamed1</name>
</geneLocation>